<gene>
    <name evidence="7" type="ORF">SAMN04488513_102678</name>
</gene>
<evidence type="ECO:0000256" key="1">
    <source>
        <dbReference type="ARBA" id="ARBA00022485"/>
    </source>
</evidence>
<dbReference type="InterPro" id="IPR039650">
    <property type="entry name" value="HdrA-like"/>
</dbReference>
<feature type="signal peptide" evidence="6">
    <location>
        <begin position="1"/>
        <end position="19"/>
    </location>
</feature>
<dbReference type="GO" id="GO:0051539">
    <property type="term" value="F:4 iron, 4 sulfur cluster binding"/>
    <property type="evidence" value="ECO:0007669"/>
    <property type="project" value="UniProtKB-KW"/>
</dbReference>
<dbReference type="GO" id="GO:0016491">
    <property type="term" value="F:oxidoreductase activity"/>
    <property type="evidence" value="ECO:0007669"/>
    <property type="project" value="UniProtKB-KW"/>
</dbReference>
<accession>A0A1M6G4Z2</accession>
<keyword evidence="8" id="KW-1185">Reference proteome</keyword>
<evidence type="ECO:0000313" key="7">
    <source>
        <dbReference type="EMBL" id="SHJ04982.1"/>
    </source>
</evidence>
<organism evidence="7 8">
    <name type="scientific">Pseudozobellia thermophila</name>
    <dbReference type="NCBI Taxonomy" id="192903"/>
    <lineage>
        <taxon>Bacteria</taxon>
        <taxon>Pseudomonadati</taxon>
        <taxon>Bacteroidota</taxon>
        <taxon>Flavobacteriia</taxon>
        <taxon>Flavobacteriales</taxon>
        <taxon>Flavobacteriaceae</taxon>
        <taxon>Pseudozobellia</taxon>
    </lineage>
</organism>
<keyword evidence="3" id="KW-0560">Oxidoreductase</keyword>
<proteinExistence type="predicted"/>
<evidence type="ECO:0000313" key="8">
    <source>
        <dbReference type="Proteomes" id="UP000184543"/>
    </source>
</evidence>
<dbReference type="SUPFAM" id="SSF51905">
    <property type="entry name" value="FAD/NAD(P)-binding domain"/>
    <property type="match status" value="1"/>
</dbReference>
<dbReference type="OrthoDB" id="9780658at2"/>
<name>A0A1M6G4Z2_9FLAO</name>
<dbReference type="EMBL" id="FQYU01000002">
    <property type="protein sequence ID" value="SHJ04982.1"/>
    <property type="molecule type" value="Genomic_DNA"/>
</dbReference>
<dbReference type="RefSeq" id="WP_072991797.1">
    <property type="nucleotide sequence ID" value="NZ_FQYU01000002.1"/>
</dbReference>
<dbReference type="InterPro" id="IPR036188">
    <property type="entry name" value="FAD/NAD-bd_sf"/>
</dbReference>
<dbReference type="GO" id="GO:0046872">
    <property type="term" value="F:metal ion binding"/>
    <property type="evidence" value="ECO:0007669"/>
    <property type="project" value="UniProtKB-KW"/>
</dbReference>
<keyword evidence="6" id="KW-0732">Signal</keyword>
<dbReference type="AlphaFoldDB" id="A0A1M6G4Z2"/>
<dbReference type="PANTHER" id="PTHR43498:SF1">
    <property type="entry name" value="COB--COM HETERODISULFIDE REDUCTASE IRON-SULFUR SUBUNIT A"/>
    <property type="match status" value="1"/>
</dbReference>
<evidence type="ECO:0000256" key="6">
    <source>
        <dbReference type="SAM" id="SignalP"/>
    </source>
</evidence>
<evidence type="ECO:0000256" key="2">
    <source>
        <dbReference type="ARBA" id="ARBA00022723"/>
    </source>
</evidence>
<feature type="chain" id="PRO_5013291277" evidence="6">
    <location>
        <begin position="20"/>
        <end position="597"/>
    </location>
</feature>
<dbReference type="STRING" id="192903.SAMN04488513_102678"/>
<evidence type="ECO:0000256" key="3">
    <source>
        <dbReference type="ARBA" id="ARBA00023002"/>
    </source>
</evidence>
<sequence>MKHVLTFVCIVFSSFCLLAQDLLIEAESFDNPGGWVVDPQFVEQMGSPYLNAHGMGQPVENASTRVSFKKSGTYHVWVRTMNWVPGEWEAPGRFQLKVGQTVLDTVLGTRSGWGWQYAGQVKIGKKQALAIELQDLTGFNGRCDAIYFSTKKGAPPSSLKKLAAWRQAVTAEPNAPEEVKAYDLVVVGGGLAGCAASIAAAEQGLKVALIHDRPVLGGNASEEIRVHTEGIYGNFERILKKIDTKHYPNGSAEAKLDQQKRDNNVKSYDNIDLFLNWRAYDAVSENNSIQYVDARQTMTGERKRFIAPYFVDSTGDGWIGFWAGAEFSYGRESVDTYGEYWEEHGELWSPKEADNAVMGSSVLWGSTDTDSPQSFPEVPWALPVAKDYAEINGEWQWEFSRNDLSQIDDAEEIRDHMLRAIYGSFYNAKKDPANKNRKLEWVSYLVGKRESRRLVGDHIFTFNDAKQGRKFPDGVVMEKRAVDVHYQTVLEDEKNPDFISEALFYRAPKYYIPYRSLYSKNIRNLFMAGRNFSCSHAGLGGPRVMLTTGQMGAAVGYAASLCKKYEVMPRDIYTAYLDEYLNLIEEQKYEKIPPSKK</sequence>
<dbReference type="Proteomes" id="UP000184543">
    <property type="component" value="Unassembled WGS sequence"/>
</dbReference>
<protein>
    <submittedName>
        <fullName evidence="7">FAD dependent oxidoreductase</fullName>
    </submittedName>
</protein>
<evidence type="ECO:0000256" key="5">
    <source>
        <dbReference type="ARBA" id="ARBA00023014"/>
    </source>
</evidence>
<dbReference type="PANTHER" id="PTHR43498">
    <property type="entry name" value="FERREDOXIN:COB-COM HETERODISULFIDE REDUCTASE SUBUNIT A"/>
    <property type="match status" value="1"/>
</dbReference>
<keyword evidence="4" id="KW-0408">Iron</keyword>
<evidence type="ECO:0000256" key="4">
    <source>
        <dbReference type="ARBA" id="ARBA00023004"/>
    </source>
</evidence>
<reference evidence="8" key="1">
    <citation type="submission" date="2016-11" db="EMBL/GenBank/DDBJ databases">
        <authorList>
            <person name="Varghese N."/>
            <person name="Submissions S."/>
        </authorList>
    </citation>
    <scope>NUCLEOTIDE SEQUENCE [LARGE SCALE GENOMIC DNA]</scope>
    <source>
        <strain evidence="8">DSM 19858</strain>
    </source>
</reference>
<dbReference type="Pfam" id="PF12831">
    <property type="entry name" value="FAD_oxidored"/>
    <property type="match status" value="1"/>
</dbReference>
<keyword evidence="5" id="KW-0411">Iron-sulfur</keyword>
<keyword evidence="1" id="KW-0004">4Fe-4S</keyword>
<keyword evidence="2" id="KW-0479">Metal-binding</keyword>
<dbReference type="Gene3D" id="3.50.50.60">
    <property type="entry name" value="FAD/NAD(P)-binding domain"/>
    <property type="match status" value="1"/>
</dbReference>